<dbReference type="PROSITE" id="PS00198">
    <property type="entry name" value="4FE4S_FER_1"/>
    <property type="match status" value="1"/>
</dbReference>
<accession>A0ABY5UZI5</accession>
<dbReference type="GeneID" id="82890257"/>
<protein>
    <submittedName>
        <fullName evidence="5">Aldo/keto reductase</fullName>
    </submittedName>
</protein>
<name>A0ABY5UZI5_9BACT</name>
<keyword evidence="2" id="KW-0408">Iron</keyword>
<organism evidence="5 6">
    <name type="scientific">Alistipes ihumii AP11</name>
    <dbReference type="NCBI Taxonomy" id="1211813"/>
    <lineage>
        <taxon>Bacteria</taxon>
        <taxon>Pseudomonadati</taxon>
        <taxon>Bacteroidota</taxon>
        <taxon>Bacteroidia</taxon>
        <taxon>Bacteroidales</taxon>
        <taxon>Rikenellaceae</taxon>
        <taxon>Alistipes</taxon>
    </lineage>
</organism>
<gene>
    <name evidence="5" type="ORF">NQ491_00945</name>
</gene>
<evidence type="ECO:0000256" key="3">
    <source>
        <dbReference type="ARBA" id="ARBA00023014"/>
    </source>
</evidence>
<dbReference type="Gene3D" id="3.20.20.100">
    <property type="entry name" value="NADP-dependent oxidoreductase domain"/>
    <property type="match status" value="1"/>
</dbReference>
<proteinExistence type="predicted"/>
<reference evidence="5" key="1">
    <citation type="journal article" date="2022" name="Cell">
        <title>Design, construction, and in vivo augmentation of a complex gut microbiome.</title>
        <authorList>
            <person name="Cheng A.G."/>
            <person name="Ho P.Y."/>
            <person name="Aranda-Diaz A."/>
            <person name="Jain S."/>
            <person name="Yu F.B."/>
            <person name="Meng X."/>
            <person name="Wang M."/>
            <person name="Iakiviak M."/>
            <person name="Nagashima K."/>
            <person name="Zhao A."/>
            <person name="Murugkar P."/>
            <person name="Patil A."/>
            <person name="Atabakhsh K."/>
            <person name="Weakley A."/>
            <person name="Yan J."/>
            <person name="Brumbaugh A.R."/>
            <person name="Higginbottom S."/>
            <person name="Dimas A."/>
            <person name="Shiver A.L."/>
            <person name="Deutschbauer A."/>
            <person name="Neff N."/>
            <person name="Sonnenburg J.L."/>
            <person name="Huang K.C."/>
            <person name="Fischbach M.A."/>
        </authorList>
    </citation>
    <scope>NUCLEOTIDE SEQUENCE</scope>
    <source>
        <strain evidence="5">AP11</strain>
    </source>
</reference>
<evidence type="ECO:0000256" key="1">
    <source>
        <dbReference type="ARBA" id="ARBA00022723"/>
    </source>
</evidence>
<dbReference type="CDD" id="cd19096">
    <property type="entry name" value="AKR_Fe-S_oxidoreductase"/>
    <property type="match status" value="1"/>
</dbReference>
<dbReference type="SUPFAM" id="SSF51430">
    <property type="entry name" value="NAD(P)-linked oxidoreductase"/>
    <property type="match status" value="1"/>
</dbReference>
<dbReference type="Gene3D" id="3.30.70.20">
    <property type="match status" value="1"/>
</dbReference>
<feature type="domain" description="4Fe-4S ferredoxin-type" evidence="4">
    <location>
        <begin position="334"/>
        <end position="362"/>
    </location>
</feature>
<dbReference type="InterPro" id="IPR036812">
    <property type="entry name" value="NAD(P)_OxRdtase_dom_sf"/>
</dbReference>
<dbReference type="RefSeq" id="WP_019245235.1">
    <property type="nucleotide sequence ID" value="NZ_CAPH01000006.1"/>
</dbReference>
<evidence type="ECO:0000259" key="4">
    <source>
        <dbReference type="PROSITE" id="PS51379"/>
    </source>
</evidence>
<dbReference type="InterPro" id="IPR017896">
    <property type="entry name" value="4Fe4S_Fe-S-bd"/>
</dbReference>
<dbReference type="PANTHER" id="PTHR43312">
    <property type="entry name" value="D-THREO-ALDOSE 1-DEHYDROGENASE"/>
    <property type="match status" value="1"/>
</dbReference>
<dbReference type="Pfam" id="PF00248">
    <property type="entry name" value="Aldo_ket_red"/>
    <property type="match status" value="1"/>
</dbReference>
<dbReference type="InterPro" id="IPR023210">
    <property type="entry name" value="NADP_OxRdtase_dom"/>
</dbReference>
<keyword evidence="1" id="KW-0479">Metal-binding</keyword>
<sequence>MAGKLGFGMMRLPLIEPENDRAVDMRQVERMVDAFIEWGFTYFDTAYMYHDFTSECVAREALVKRHARDSFTLASKLPTMFLKKEDDQERIFGEQLVKCGVDYFDYYLLHSLNGTNYATAERLGSFAFVARKKAEGRIRHVGFSFHDRAELLDEILTAHPETEFVQLQINYLDWDNESIQSRMCYEVARRHGKQVVVMEPVKGGALARVPAEAERLFRDLRPDLSPASWAIRYAASLDGVMMVLSGMSSLEQLLDNTSYMQSFEPLSDRERAVVTEAVGIIRRSIAIPCTACRYCVPGCPKQIAIPEYFALFNAEKQSLNRGFSIQRAYYETYAGTRGKASECIACRKCERICPQHLPITDYLRQVAAAFES</sequence>
<dbReference type="EMBL" id="CP102294">
    <property type="protein sequence ID" value="UWN57372.1"/>
    <property type="molecule type" value="Genomic_DNA"/>
</dbReference>
<dbReference type="Pfam" id="PF13187">
    <property type="entry name" value="Fer4_9"/>
    <property type="match status" value="1"/>
</dbReference>
<dbReference type="Proteomes" id="UP001059295">
    <property type="component" value="Chromosome"/>
</dbReference>
<evidence type="ECO:0000313" key="5">
    <source>
        <dbReference type="EMBL" id="UWN57372.1"/>
    </source>
</evidence>
<dbReference type="PROSITE" id="PS51379">
    <property type="entry name" value="4FE4S_FER_2"/>
    <property type="match status" value="1"/>
</dbReference>
<keyword evidence="6" id="KW-1185">Reference proteome</keyword>
<keyword evidence="3" id="KW-0411">Iron-sulfur</keyword>
<dbReference type="InterPro" id="IPR017900">
    <property type="entry name" value="4Fe4S_Fe_S_CS"/>
</dbReference>
<dbReference type="InterPro" id="IPR053135">
    <property type="entry name" value="AKR2_Oxidoreductase"/>
</dbReference>
<evidence type="ECO:0000256" key="2">
    <source>
        <dbReference type="ARBA" id="ARBA00023004"/>
    </source>
</evidence>
<dbReference type="SUPFAM" id="SSF46548">
    <property type="entry name" value="alpha-helical ferredoxin"/>
    <property type="match status" value="1"/>
</dbReference>
<evidence type="ECO:0000313" key="6">
    <source>
        <dbReference type="Proteomes" id="UP001059295"/>
    </source>
</evidence>
<dbReference type="PANTHER" id="PTHR43312:SF2">
    <property type="entry name" value="OXIDOREDUCTASE"/>
    <property type="match status" value="1"/>
</dbReference>